<evidence type="ECO:0000256" key="7">
    <source>
        <dbReference type="ARBA" id="ARBA00023065"/>
    </source>
</evidence>
<name>A0A5J4Z6E3_PORPP</name>
<evidence type="ECO:0000256" key="1">
    <source>
        <dbReference type="ARBA" id="ARBA00004127"/>
    </source>
</evidence>
<evidence type="ECO:0000256" key="10">
    <source>
        <dbReference type="SAM" id="MobiDB-lite"/>
    </source>
</evidence>
<dbReference type="InterPro" id="IPR004798">
    <property type="entry name" value="CAX-like"/>
</dbReference>
<feature type="region of interest" description="Disordered" evidence="10">
    <location>
        <begin position="1"/>
        <end position="28"/>
    </location>
</feature>
<dbReference type="InterPro" id="IPR044880">
    <property type="entry name" value="NCX_ion-bd_dom_sf"/>
</dbReference>
<feature type="transmembrane region" description="Helical" evidence="9">
    <location>
        <begin position="415"/>
        <end position="436"/>
    </location>
</feature>
<accession>A0A5J4Z6E3</accession>
<dbReference type="EMBL" id="VRMN01000001">
    <property type="protein sequence ID" value="KAA8499256.1"/>
    <property type="molecule type" value="Genomic_DNA"/>
</dbReference>
<evidence type="ECO:0000256" key="8">
    <source>
        <dbReference type="ARBA" id="ARBA00023136"/>
    </source>
</evidence>
<sequence length="568" mass="61590">MEVNAKNNGTASADREGKRPGSARGQNPASLMLTSTARAAVMPLNTMADGYKLGLHGYSSPLNYLLVCVPLGILAGILRWNDSLVFVFNFIGCVPLATILGRATEDVADHTNETIGGLINATFGNAVEIILSIAALRTGQLDVVRSTLIGSILSNLLLVLGSSLFFGGLLFREQRITPAVVEANSLALGVAAVGFVLPTLFSSSLGALRVENKEFKNELFSLLAAILILIVYVCYLVFQLFTHADDFDEDAGETDALLDNMVDAGIDIEHIADDGFSEGDAKSPVPMKFALAILVVDVLIVSLCSEFLVSSIEGFSKAFNLSPTFVALILLPVIGNAVEHLSAVMVAMKNKMDLAIGIACGSSVQIAMFAAPLMVILSWLMGGEHLTLAMNMMDLSSVVIAVGLANLTLRDSSSNWLEGITLIIIYLMVGCAFYLLGKPVNVVRIAAAQQEEQEARGKSFFWQCECLQVARLPDAFRACSVLYPFRPRVIGGARPCRRRRKPPRSKSFFLFFARISSKGSRRSERALVWKAVVSYWCNDDFESEITLEHGSVRSSMTRILSRMRPDEP</sequence>
<dbReference type="Proteomes" id="UP000324585">
    <property type="component" value="Unassembled WGS sequence"/>
</dbReference>
<protein>
    <submittedName>
        <fullName evidence="12">Vacuolar calcium ion transporter</fullName>
    </submittedName>
</protein>
<dbReference type="AlphaFoldDB" id="A0A5J4Z6E3"/>
<dbReference type="OrthoDB" id="1699231at2759"/>
<evidence type="ECO:0000313" key="12">
    <source>
        <dbReference type="EMBL" id="KAA8499256.1"/>
    </source>
</evidence>
<feature type="compositionally biased region" description="Polar residues" evidence="10">
    <location>
        <begin position="1"/>
        <end position="11"/>
    </location>
</feature>
<keyword evidence="8 9" id="KW-0472">Membrane</keyword>
<proteinExistence type="inferred from homology"/>
<feature type="transmembrane region" description="Helical" evidence="9">
    <location>
        <begin position="85"/>
        <end position="103"/>
    </location>
</feature>
<feature type="transmembrane region" description="Helical" evidence="9">
    <location>
        <begin position="61"/>
        <end position="78"/>
    </location>
</feature>
<dbReference type="GO" id="GO:0006874">
    <property type="term" value="P:intracellular calcium ion homeostasis"/>
    <property type="evidence" value="ECO:0007669"/>
    <property type="project" value="TreeGrafter"/>
</dbReference>
<dbReference type="InterPro" id="IPR004837">
    <property type="entry name" value="NaCa_Exmemb"/>
</dbReference>
<evidence type="ECO:0000259" key="11">
    <source>
        <dbReference type="Pfam" id="PF01699"/>
    </source>
</evidence>
<evidence type="ECO:0000313" key="13">
    <source>
        <dbReference type="Proteomes" id="UP000324585"/>
    </source>
</evidence>
<dbReference type="PANTHER" id="PTHR31503:SF22">
    <property type="entry name" value="VACUOLAR CALCIUM ION TRANSPORTER"/>
    <property type="match status" value="1"/>
</dbReference>
<keyword evidence="9" id="KW-0050">Antiport</keyword>
<feature type="domain" description="Sodium/calcium exchanger membrane region" evidence="11">
    <location>
        <begin position="290"/>
        <end position="429"/>
    </location>
</feature>
<feature type="transmembrane region" description="Helical" evidence="9">
    <location>
        <begin position="392"/>
        <end position="409"/>
    </location>
</feature>
<feature type="domain" description="Sodium/calcium exchanger membrane region" evidence="11">
    <location>
        <begin position="84"/>
        <end position="240"/>
    </location>
</feature>
<evidence type="ECO:0000256" key="4">
    <source>
        <dbReference type="ARBA" id="ARBA00022692"/>
    </source>
</evidence>
<feature type="transmembrane region" description="Helical" evidence="9">
    <location>
        <begin position="321"/>
        <end position="348"/>
    </location>
</feature>
<evidence type="ECO:0000256" key="6">
    <source>
        <dbReference type="ARBA" id="ARBA00022989"/>
    </source>
</evidence>
<feature type="transmembrane region" description="Helical" evidence="9">
    <location>
        <begin position="115"/>
        <end position="136"/>
    </location>
</feature>
<dbReference type="GO" id="GO:0015369">
    <property type="term" value="F:calcium:proton antiporter activity"/>
    <property type="evidence" value="ECO:0007669"/>
    <property type="project" value="UniProtKB-UniRule"/>
</dbReference>
<keyword evidence="5 9" id="KW-0106">Calcium</keyword>
<feature type="transmembrane region" description="Helical" evidence="9">
    <location>
        <begin position="148"/>
        <end position="171"/>
    </location>
</feature>
<keyword evidence="3 9" id="KW-0109">Calcium transport</keyword>
<dbReference type="Pfam" id="PF01699">
    <property type="entry name" value="Na_Ca_ex"/>
    <property type="match status" value="2"/>
</dbReference>
<dbReference type="NCBIfam" id="TIGR00378">
    <property type="entry name" value="cax"/>
    <property type="match status" value="1"/>
</dbReference>
<keyword evidence="13" id="KW-1185">Reference proteome</keyword>
<comment type="subcellular location">
    <subcellularLocation>
        <location evidence="1">Endomembrane system</location>
        <topology evidence="1">Multi-pass membrane protein</topology>
    </subcellularLocation>
</comment>
<evidence type="ECO:0000256" key="2">
    <source>
        <dbReference type="ARBA" id="ARBA00022448"/>
    </source>
</evidence>
<comment type="caution">
    <text evidence="12">The sequence shown here is derived from an EMBL/GenBank/DDBJ whole genome shotgun (WGS) entry which is preliminary data.</text>
</comment>
<dbReference type="OMA" id="NVPMTLN"/>
<dbReference type="InterPro" id="IPR004713">
    <property type="entry name" value="CaH_exchang"/>
</dbReference>
<feature type="transmembrane region" description="Helical" evidence="9">
    <location>
        <begin position="219"/>
        <end position="238"/>
    </location>
</feature>
<keyword evidence="4 9" id="KW-0812">Transmembrane</keyword>
<dbReference type="Gene3D" id="1.20.1420.30">
    <property type="entry name" value="NCX, central ion-binding region"/>
    <property type="match status" value="2"/>
</dbReference>
<gene>
    <name evidence="12" type="ORF">FVE85_6841</name>
</gene>
<comment type="caution">
    <text evidence="9">Lacks conserved residue(s) required for the propagation of feature annotation.</text>
</comment>
<comment type="similarity">
    <text evidence="9">Belongs to the Ca(2+):cation antiporter (CaCA) (TC 2.A.19) family.</text>
</comment>
<keyword evidence="6 9" id="KW-1133">Transmembrane helix</keyword>
<keyword evidence="7 9" id="KW-0406">Ion transport</keyword>
<evidence type="ECO:0000256" key="5">
    <source>
        <dbReference type="ARBA" id="ARBA00022837"/>
    </source>
</evidence>
<dbReference type="GO" id="GO:0012505">
    <property type="term" value="C:endomembrane system"/>
    <property type="evidence" value="ECO:0007669"/>
    <property type="project" value="UniProtKB-SubCell"/>
</dbReference>
<organism evidence="12 13">
    <name type="scientific">Porphyridium purpureum</name>
    <name type="common">Red alga</name>
    <name type="synonym">Porphyridium cruentum</name>
    <dbReference type="NCBI Taxonomy" id="35688"/>
    <lineage>
        <taxon>Eukaryota</taxon>
        <taxon>Rhodophyta</taxon>
        <taxon>Bangiophyceae</taxon>
        <taxon>Porphyridiales</taxon>
        <taxon>Porphyridiaceae</taxon>
        <taxon>Porphyridium</taxon>
    </lineage>
</organism>
<keyword evidence="2 9" id="KW-0813">Transport</keyword>
<evidence type="ECO:0000256" key="9">
    <source>
        <dbReference type="RuleBase" id="RU365028"/>
    </source>
</evidence>
<dbReference type="GO" id="GO:0005774">
    <property type="term" value="C:vacuolar membrane"/>
    <property type="evidence" value="ECO:0007669"/>
    <property type="project" value="UniProtKB-ARBA"/>
</dbReference>
<feature type="transmembrane region" description="Helical" evidence="9">
    <location>
        <begin position="183"/>
        <end position="207"/>
    </location>
</feature>
<feature type="transmembrane region" description="Helical" evidence="9">
    <location>
        <begin position="354"/>
        <end position="380"/>
    </location>
</feature>
<dbReference type="PANTHER" id="PTHR31503">
    <property type="entry name" value="VACUOLAR CALCIUM ION TRANSPORTER"/>
    <property type="match status" value="1"/>
</dbReference>
<reference evidence="13" key="1">
    <citation type="journal article" date="2019" name="Nat. Commun.">
        <title>Expansion of phycobilisome linker gene families in mesophilic red algae.</title>
        <authorList>
            <person name="Lee J."/>
            <person name="Kim D."/>
            <person name="Bhattacharya D."/>
            <person name="Yoon H.S."/>
        </authorList>
    </citation>
    <scope>NUCLEOTIDE SEQUENCE [LARGE SCALE GENOMIC DNA]</scope>
    <source>
        <strain evidence="13">CCMP 1328</strain>
    </source>
</reference>
<evidence type="ECO:0000256" key="3">
    <source>
        <dbReference type="ARBA" id="ARBA00022568"/>
    </source>
</evidence>